<dbReference type="EMBL" id="CM007891">
    <property type="protein sequence ID" value="OTG34434.1"/>
    <property type="molecule type" value="Genomic_DNA"/>
</dbReference>
<evidence type="ECO:0000313" key="2">
    <source>
        <dbReference type="EMBL" id="OTG34434.1"/>
    </source>
</evidence>
<protein>
    <submittedName>
        <fullName evidence="2">Uncharacterized protein</fullName>
    </submittedName>
</protein>
<feature type="transmembrane region" description="Helical" evidence="1">
    <location>
        <begin position="43"/>
        <end position="64"/>
    </location>
</feature>
<proteinExistence type="predicted"/>
<keyword evidence="1" id="KW-1133">Transmembrane helix</keyword>
<feature type="transmembrane region" description="Helical" evidence="1">
    <location>
        <begin position="12"/>
        <end position="31"/>
    </location>
</feature>
<keyword evidence="1" id="KW-0812">Transmembrane</keyword>
<gene>
    <name evidence="2" type="ORF">HannXRQ_Chr02g0045781</name>
</gene>
<name>A0A251VG91_HELAN</name>
<evidence type="ECO:0000313" key="3">
    <source>
        <dbReference type="Proteomes" id="UP000215914"/>
    </source>
</evidence>
<dbReference type="Proteomes" id="UP000215914">
    <property type="component" value="Chromosome 2"/>
</dbReference>
<accession>A0A251VG91</accession>
<reference evidence="3" key="1">
    <citation type="journal article" date="2017" name="Nature">
        <title>The sunflower genome provides insights into oil metabolism, flowering and Asterid evolution.</title>
        <authorList>
            <person name="Badouin H."/>
            <person name="Gouzy J."/>
            <person name="Grassa C.J."/>
            <person name="Murat F."/>
            <person name="Staton S.E."/>
            <person name="Cottret L."/>
            <person name="Lelandais-Briere C."/>
            <person name="Owens G.L."/>
            <person name="Carrere S."/>
            <person name="Mayjonade B."/>
            <person name="Legrand L."/>
            <person name="Gill N."/>
            <person name="Kane N.C."/>
            <person name="Bowers J.E."/>
            <person name="Hubner S."/>
            <person name="Bellec A."/>
            <person name="Berard A."/>
            <person name="Berges H."/>
            <person name="Blanchet N."/>
            <person name="Boniface M.C."/>
            <person name="Brunel D."/>
            <person name="Catrice O."/>
            <person name="Chaidir N."/>
            <person name="Claudel C."/>
            <person name="Donnadieu C."/>
            <person name="Faraut T."/>
            <person name="Fievet G."/>
            <person name="Helmstetter N."/>
            <person name="King M."/>
            <person name="Knapp S.J."/>
            <person name="Lai Z."/>
            <person name="Le Paslier M.C."/>
            <person name="Lippi Y."/>
            <person name="Lorenzon L."/>
            <person name="Mandel J.R."/>
            <person name="Marage G."/>
            <person name="Marchand G."/>
            <person name="Marquand E."/>
            <person name="Bret-Mestries E."/>
            <person name="Morien E."/>
            <person name="Nambeesan S."/>
            <person name="Nguyen T."/>
            <person name="Pegot-Espagnet P."/>
            <person name="Pouilly N."/>
            <person name="Raftis F."/>
            <person name="Sallet E."/>
            <person name="Schiex T."/>
            <person name="Thomas J."/>
            <person name="Vandecasteele C."/>
            <person name="Vares D."/>
            <person name="Vear F."/>
            <person name="Vautrin S."/>
            <person name="Crespi M."/>
            <person name="Mangin B."/>
            <person name="Burke J.M."/>
            <person name="Salse J."/>
            <person name="Munos S."/>
            <person name="Vincourt P."/>
            <person name="Rieseberg L.H."/>
            <person name="Langlade N.B."/>
        </authorList>
    </citation>
    <scope>NUCLEOTIDE SEQUENCE [LARGE SCALE GENOMIC DNA]</scope>
    <source>
        <strain evidence="3">cv. SF193</strain>
    </source>
</reference>
<keyword evidence="3" id="KW-1185">Reference proteome</keyword>
<organism evidence="2 3">
    <name type="scientific">Helianthus annuus</name>
    <name type="common">Common sunflower</name>
    <dbReference type="NCBI Taxonomy" id="4232"/>
    <lineage>
        <taxon>Eukaryota</taxon>
        <taxon>Viridiplantae</taxon>
        <taxon>Streptophyta</taxon>
        <taxon>Embryophyta</taxon>
        <taxon>Tracheophyta</taxon>
        <taxon>Spermatophyta</taxon>
        <taxon>Magnoliopsida</taxon>
        <taxon>eudicotyledons</taxon>
        <taxon>Gunneridae</taxon>
        <taxon>Pentapetalae</taxon>
        <taxon>asterids</taxon>
        <taxon>campanulids</taxon>
        <taxon>Asterales</taxon>
        <taxon>Asteraceae</taxon>
        <taxon>Asteroideae</taxon>
        <taxon>Heliantheae alliance</taxon>
        <taxon>Heliantheae</taxon>
        <taxon>Helianthus</taxon>
    </lineage>
</organism>
<dbReference type="InParanoid" id="A0A251VG91"/>
<evidence type="ECO:0000256" key="1">
    <source>
        <dbReference type="SAM" id="Phobius"/>
    </source>
</evidence>
<sequence length="122" mass="14210">MNFWPAAKSWRVITIYIRVSSPSLLLYFFVYKNYPTDPISRTALYSFAWCSTIFVIIYNILLYCKLYHLLKLLAHRVGESSQSTYTSPLLPCYFTFLFTKTTLQTPSLTQLSILLLGVLQFL</sequence>
<keyword evidence="1" id="KW-0472">Membrane</keyword>
<dbReference type="AlphaFoldDB" id="A0A251VG91"/>